<keyword evidence="2" id="KW-0813">Transport</keyword>
<organism evidence="6 7">
    <name type="scientific">Spiribacter vilamensis</name>
    <dbReference type="NCBI Taxonomy" id="531306"/>
    <lineage>
        <taxon>Bacteria</taxon>
        <taxon>Pseudomonadati</taxon>
        <taxon>Pseudomonadota</taxon>
        <taxon>Gammaproteobacteria</taxon>
        <taxon>Chromatiales</taxon>
        <taxon>Ectothiorhodospiraceae</taxon>
        <taxon>Spiribacter</taxon>
    </lineage>
</organism>
<evidence type="ECO:0000256" key="2">
    <source>
        <dbReference type="ARBA" id="ARBA00022448"/>
    </source>
</evidence>
<gene>
    <name evidence="6" type="ORF">EV698_0371</name>
</gene>
<dbReference type="GO" id="GO:0031460">
    <property type="term" value="P:glycine betaine transport"/>
    <property type="evidence" value="ECO:0007669"/>
    <property type="project" value="TreeGrafter"/>
</dbReference>
<evidence type="ECO:0000259" key="5">
    <source>
        <dbReference type="Pfam" id="PF04069"/>
    </source>
</evidence>
<dbReference type="PANTHER" id="PTHR47737:SF1">
    <property type="entry name" value="GLYCINE BETAINE_PROLINE BETAINE TRANSPORT SYSTEM PERMEASE PROTEIN PROW"/>
    <property type="match status" value="1"/>
</dbReference>
<dbReference type="PANTHER" id="PTHR47737">
    <property type="entry name" value="GLYCINE BETAINE/PROLINE BETAINE TRANSPORT SYSTEM PERMEASE PROTEIN PROW"/>
    <property type="match status" value="1"/>
</dbReference>
<dbReference type="AlphaFoldDB" id="A0A4V2GJ28"/>
<keyword evidence="4" id="KW-0472">Membrane</keyword>
<dbReference type="InterPro" id="IPR007210">
    <property type="entry name" value="ABC_Gly_betaine_transp_sub-bd"/>
</dbReference>
<name>A0A4V2GJ28_9GAMM</name>
<reference evidence="6 7" key="1">
    <citation type="submission" date="2019-02" db="EMBL/GenBank/DDBJ databases">
        <title>Genomic Encyclopedia of Type Strains, Phase IV (KMG-IV): sequencing the most valuable type-strain genomes for metagenomic binning, comparative biology and taxonomic classification.</title>
        <authorList>
            <person name="Goeker M."/>
        </authorList>
    </citation>
    <scope>NUCLEOTIDE SEQUENCE [LARGE SCALE GENOMIC DNA]</scope>
    <source>
        <strain evidence="6 7">DSM 21056</strain>
    </source>
</reference>
<keyword evidence="7" id="KW-1185">Reference proteome</keyword>
<proteinExistence type="predicted"/>
<evidence type="ECO:0000313" key="7">
    <source>
        <dbReference type="Proteomes" id="UP000292298"/>
    </source>
</evidence>
<comment type="caution">
    <text evidence="6">The sequence shown here is derived from an EMBL/GenBank/DDBJ whole genome shotgun (WGS) entry which is preliminary data.</text>
</comment>
<dbReference type="EMBL" id="SHLI01000001">
    <property type="protein sequence ID" value="RZU98135.1"/>
    <property type="molecule type" value="Genomic_DNA"/>
</dbReference>
<evidence type="ECO:0000256" key="1">
    <source>
        <dbReference type="ARBA" id="ARBA00004236"/>
    </source>
</evidence>
<feature type="domain" description="ABC-type glycine betaine transport system substrate-binding" evidence="5">
    <location>
        <begin position="37"/>
        <end position="280"/>
    </location>
</feature>
<dbReference type="GO" id="GO:0043190">
    <property type="term" value="C:ATP-binding cassette (ABC) transporter complex"/>
    <property type="evidence" value="ECO:0007669"/>
    <property type="project" value="InterPro"/>
</dbReference>
<evidence type="ECO:0000313" key="6">
    <source>
        <dbReference type="EMBL" id="RZU98135.1"/>
    </source>
</evidence>
<dbReference type="GO" id="GO:0015871">
    <property type="term" value="P:choline transport"/>
    <property type="evidence" value="ECO:0007669"/>
    <property type="project" value="TreeGrafter"/>
</dbReference>
<comment type="subcellular location">
    <subcellularLocation>
        <location evidence="1">Cell membrane</location>
    </subcellularLocation>
</comment>
<dbReference type="CDD" id="cd13639">
    <property type="entry name" value="PBP2_OpuAC_like"/>
    <property type="match status" value="1"/>
</dbReference>
<keyword evidence="3" id="KW-1003">Cell membrane</keyword>
<dbReference type="Gene3D" id="3.40.190.100">
    <property type="entry name" value="Glycine betaine-binding periplasmic protein, domain 2"/>
    <property type="match status" value="1"/>
</dbReference>
<evidence type="ECO:0000256" key="3">
    <source>
        <dbReference type="ARBA" id="ARBA00022475"/>
    </source>
</evidence>
<dbReference type="GO" id="GO:0015226">
    <property type="term" value="F:carnitine transmembrane transporter activity"/>
    <property type="evidence" value="ECO:0007669"/>
    <property type="project" value="TreeGrafter"/>
</dbReference>
<evidence type="ECO:0000256" key="4">
    <source>
        <dbReference type="ARBA" id="ARBA00023136"/>
    </source>
</evidence>
<dbReference type="Proteomes" id="UP000292298">
    <property type="component" value="Unassembled WGS sequence"/>
</dbReference>
<dbReference type="SUPFAM" id="SSF53850">
    <property type="entry name" value="Periplasmic binding protein-like II"/>
    <property type="match status" value="1"/>
</dbReference>
<dbReference type="Pfam" id="PF04069">
    <property type="entry name" value="OpuAC"/>
    <property type="match status" value="1"/>
</dbReference>
<dbReference type="RefSeq" id="WP_165385691.1">
    <property type="nucleotide sequence ID" value="NZ_SHLI01000001.1"/>
</dbReference>
<dbReference type="GO" id="GO:0005275">
    <property type="term" value="F:amine transmembrane transporter activity"/>
    <property type="evidence" value="ECO:0007669"/>
    <property type="project" value="TreeGrafter"/>
</dbReference>
<dbReference type="Gene3D" id="3.40.190.10">
    <property type="entry name" value="Periplasmic binding protein-like II"/>
    <property type="match status" value="1"/>
</dbReference>
<sequence length="293" mass="32822">MRTDRQWHGHGRGIAAFAALFLAFLVAIAPANAREPDIRIGWTAWSDAEVISKMTYFMLTRLGLDAELTLADVSAQYKAIANDDLDVMLMSWQPQTHARYLEAYGARLEDLGTLYNGADVGLAVPDYVDPSIRTIGDLAANADRFDNRIEGIGATAGVMGLTEEAMEAYGLDGFELREGSGPRMAQRLGRAIEQNQPMVVTAWRPHWKWAEYDLRYLEDPRGIYDSVESVHAMARTGFSADHPRVAGLIERIDFDLDELQALMADAQRNGHRQAIRDWLNTHSERVRGWIEGE</sequence>
<protein>
    <submittedName>
        <fullName evidence="6">Glycine betaine/proline transport system substrate-binding protein</fullName>
    </submittedName>
</protein>
<accession>A0A4V2GJ28</accession>